<evidence type="ECO:0000313" key="1">
    <source>
        <dbReference type="EMBL" id="MEU5710022.1"/>
    </source>
</evidence>
<dbReference type="RefSeq" id="WP_158712498.1">
    <property type="nucleotide sequence ID" value="NZ_JBFAEG010000017.1"/>
</dbReference>
<organism evidence="1 2">
    <name type="scientific">Streptomyces flaveolus</name>
    <dbReference type="NCBI Taxonomy" id="67297"/>
    <lineage>
        <taxon>Bacteria</taxon>
        <taxon>Bacillati</taxon>
        <taxon>Actinomycetota</taxon>
        <taxon>Actinomycetes</taxon>
        <taxon>Kitasatosporales</taxon>
        <taxon>Streptomycetaceae</taxon>
        <taxon>Streptomyces</taxon>
    </lineage>
</organism>
<evidence type="ECO:0000313" key="2">
    <source>
        <dbReference type="Proteomes" id="UP001551011"/>
    </source>
</evidence>
<accession>A0ABV3AE38</accession>
<gene>
    <name evidence="1" type="ORF">AB0H04_24650</name>
</gene>
<name>A0ABV3AE38_9ACTN</name>
<keyword evidence="2" id="KW-1185">Reference proteome</keyword>
<reference evidence="1 2" key="1">
    <citation type="submission" date="2024-06" db="EMBL/GenBank/DDBJ databases">
        <title>The Natural Products Discovery Center: Release of the First 8490 Sequenced Strains for Exploring Actinobacteria Biosynthetic Diversity.</title>
        <authorList>
            <person name="Kalkreuter E."/>
            <person name="Kautsar S.A."/>
            <person name="Yang D."/>
            <person name="Bader C.D."/>
            <person name="Teijaro C.N."/>
            <person name="Fluegel L."/>
            <person name="Davis C.M."/>
            <person name="Simpson J.R."/>
            <person name="Lauterbach L."/>
            <person name="Steele A.D."/>
            <person name="Gui C."/>
            <person name="Meng S."/>
            <person name="Li G."/>
            <person name="Viehrig K."/>
            <person name="Ye F."/>
            <person name="Su P."/>
            <person name="Kiefer A.F."/>
            <person name="Nichols A."/>
            <person name="Cepeda A.J."/>
            <person name="Yan W."/>
            <person name="Fan B."/>
            <person name="Jiang Y."/>
            <person name="Adhikari A."/>
            <person name="Zheng C.-J."/>
            <person name="Schuster L."/>
            <person name="Cowan T.M."/>
            <person name="Smanski M.J."/>
            <person name="Chevrette M.G."/>
            <person name="De Carvalho L.P.S."/>
            <person name="Shen B."/>
        </authorList>
    </citation>
    <scope>NUCLEOTIDE SEQUENCE [LARGE SCALE GENOMIC DNA]</scope>
    <source>
        <strain evidence="1 2">NPDC020594</strain>
    </source>
</reference>
<dbReference type="EMBL" id="JBFAEG010000017">
    <property type="protein sequence ID" value="MEU5710022.1"/>
    <property type="molecule type" value="Genomic_DNA"/>
</dbReference>
<comment type="caution">
    <text evidence="1">The sequence shown here is derived from an EMBL/GenBank/DDBJ whole genome shotgun (WGS) entry which is preliminary data.</text>
</comment>
<proteinExistence type="predicted"/>
<dbReference type="Proteomes" id="UP001551011">
    <property type="component" value="Unassembled WGS sequence"/>
</dbReference>
<sequence length="47" mass="5193">MAPYTELSAVRVYFIHVRVLPPTTVSKTGKATRVTLTHAHLTNPDTT</sequence>
<protein>
    <submittedName>
        <fullName evidence="1">Uncharacterized protein</fullName>
    </submittedName>
</protein>